<keyword evidence="5" id="KW-0808">Transferase</keyword>
<dbReference type="Gene3D" id="1.20.120.1630">
    <property type="match status" value="1"/>
</dbReference>
<comment type="catalytic activity">
    <reaction evidence="10">
        <text>[protein]-C-terminal S-[(2E,6E)-farnesyl]-L-cysteine + S-adenosyl-L-methionine = [protein]-C-terminal S-[(2E,6E)-farnesyl]-L-cysteine methyl ester + S-adenosyl-L-homocysteine</text>
        <dbReference type="Rhea" id="RHEA:21672"/>
        <dbReference type="Rhea" id="RHEA-COMP:12125"/>
        <dbReference type="Rhea" id="RHEA-COMP:12126"/>
        <dbReference type="ChEBI" id="CHEBI:57856"/>
        <dbReference type="ChEBI" id="CHEBI:59789"/>
        <dbReference type="ChEBI" id="CHEBI:90510"/>
        <dbReference type="ChEBI" id="CHEBI:90511"/>
        <dbReference type="EC" id="2.1.1.100"/>
    </reaction>
</comment>
<feature type="transmembrane region" description="Helical" evidence="10">
    <location>
        <begin position="81"/>
        <end position="98"/>
    </location>
</feature>
<gene>
    <name evidence="12" type="ORF">OBBRIDRAFT_790788</name>
</gene>
<evidence type="ECO:0000256" key="2">
    <source>
        <dbReference type="ARBA" id="ARBA00009140"/>
    </source>
</evidence>
<evidence type="ECO:0000256" key="4">
    <source>
        <dbReference type="ARBA" id="ARBA00022603"/>
    </source>
</evidence>
<feature type="transmembrane region" description="Helical" evidence="10">
    <location>
        <begin position="46"/>
        <end position="69"/>
    </location>
</feature>
<evidence type="ECO:0000256" key="5">
    <source>
        <dbReference type="ARBA" id="ARBA00022679"/>
    </source>
</evidence>
<proteinExistence type="inferred from homology"/>
<reference evidence="12 13" key="1">
    <citation type="submission" date="2016-07" db="EMBL/GenBank/DDBJ databases">
        <title>Draft genome of the white-rot fungus Obba rivulosa 3A-2.</title>
        <authorList>
            <consortium name="DOE Joint Genome Institute"/>
            <person name="Miettinen O."/>
            <person name="Riley R."/>
            <person name="Acob R."/>
            <person name="Barry K."/>
            <person name="Cullen D."/>
            <person name="De Vries R."/>
            <person name="Hainaut M."/>
            <person name="Hatakka A."/>
            <person name="Henrissat B."/>
            <person name="Hilden K."/>
            <person name="Kuo R."/>
            <person name="Labutti K."/>
            <person name="Lipzen A."/>
            <person name="Makela M.R."/>
            <person name="Sandor L."/>
            <person name="Spatafora J.W."/>
            <person name="Grigoriev I.V."/>
            <person name="Hibbett D.S."/>
        </authorList>
    </citation>
    <scope>NUCLEOTIDE SEQUENCE [LARGE SCALE GENOMIC DNA]</scope>
    <source>
        <strain evidence="12 13">3A-2</strain>
    </source>
</reference>
<dbReference type="AlphaFoldDB" id="A0A8E2AYK3"/>
<dbReference type="GO" id="GO:0032259">
    <property type="term" value="P:methylation"/>
    <property type="evidence" value="ECO:0007669"/>
    <property type="project" value="UniProtKB-KW"/>
</dbReference>
<dbReference type="InterPro" id="IPR007269">
    <property type="entry name" value="ICMT_MeTrfase"/>
</dbReference>
<dbReference type="PANTHER" id="PTHR12714">
    <property type="entry name" value="PROTEIN-S ISOPRENYLCYSTEINE O-METHYLTRANSFERASE"/>
    <property type="match status" value="1"/>
</dbReference>
<evidence type="ECO:0000256" key="11">
    <source>
        <dbReference type="SAM" id="MobiDB-lite"/>
    </source>
</evidence>
<evidence type="ECO:0000256" key="6">
    <source>
        <dbReference type="ARBA" id="ARBA00022691"/>
    </source>
</evidence>
<evidence type="ECO:0000313" key="13">
    <source>
        <dbReference type="Proteomes" id="UP000250043"/>
    </source>
</evidence>
<dbReference type="EMBL" id="KV722362">
    <property type="protein sequence ID" value="OCH92931.1"/>
    <property type="molecule type" value="Genomic_DNA"/>
</dbReference>
<dbReference type="Pfam" id="PF04140">
    <property type="entry name" value="ICMT"/>
    <property type="match status" value="1"/>
</dbReference>
<dbReference type="PROSITE" id="PS51564">
    <property type="entry name" value="SAM_ICMT"/>
    <property type="match status" value="1"/>
</dbReference>
<dbReference type="OrthoDB" id="422086at2759"/>
<evidence type="ECO:0000256" key="3">
    <source>
        <dbReference type="ARBA" id="ARBA00012151"/>
    </source>
</evidence>
<keyword evidence="7 10" id="KW-0812">Transmembrane</keyword>
<comment type="similarity">
    <text evidence="2 10">Belongs to the class VI-like SAM-binding methyltransferase superfamily. Isoprenylcysteine carboxyl methyltransferase family.</text>
</comment>
<evidence type="ECO:0000256" key="8">
    <source>
        <dbReference type="ARBA" id="ARBA00022989"/>
    </source>
</evidence>
<dbReference type="InterPro" id="IPR025770">
    <property type="entry name" value="PPMT_MeTrfase"/>
</dbReference>
<evidence type="ECO:0000313" key="12">
    <source>
        <dbReference type="EMBL" id="OCH92931.1"/>
    </source>
</evidence>
<accession>A0A8E2AYK3</accession>
<feature type="region of interest" description="Disordered" evidence="11">
    <location>
        <begin position="1"/>
        <end position="37"/>
    </location>
</feature>
<evidence type="ECO:0000256" key="10">
    <source>
        <dbReference type="RuleBase" id="RU362022"/>
    </source>
</evidence>
<protein>
    <recommendedName>
        <fullName evidence="3 10">Protein-S-isoprenylcysteine O-methyltransferase</fullName>
        <ecNumber evidence="3 10">2.1.1.100</ecNumber>
    </recommendedName>
</protein>
<feature type="transmembrane region" description="Helical" evidence="10">
    <location>
        <begin position="118"/>
        <end position="137"/>
    </location>
</feature>
<feature type="transmembrane region" description="Helical" evidence="10">
    <location>
        <begin position="149"/>
        <end position="167"/>
    </location>
</feature>
<keyword evidence="4 10" id="KW-0489">Methyltransferase</keyword>
<dbReference type="PANTHER" id="PTHR12714:SF9">
    <property type="entry name" value="PROTEIN-S-ISOPRENYLCYSTEINE O-METHYLTRANSFERASE"/>
    <property type="match status" value="1"/>
</dbReference>
<evidence type="ECO:0000256" key="7">
    <source>
        <dbReference type="ARBA" id="ARBA00022692"/>
    </source>
</evidence>
<dbReference type="GO" id="GO:0004671">
    <property type="term" value="F:protein C-terminal S-isoprenylcysteine carboxyl O-methyltransferase activity"/>
    <property type="evidence" value="ECO:0007669"/>
    <property type="project" value="UniProtKB-EC"/>
</dbReference>
<dbReference type="Proteomes" id="UP000250043">
    <property type="component" value="Unassembled WGS sequence"/>
</dbReference>
<keyword evidence="6 10" id="KW-0949">S-adenosyl-L-methionine</keyword>
<keyword evidence="8 10" id="KW-1133">Transmembrane helix</keyword>
<evidence type="ECO:0000256" key="9">
    <source>
        <dbReference type="ARBA" id="ARBA00023136"/>
    </source>
</evidence>
<keyword evidence="13" id="KW-1185">Reference proteome</keyword>
<sequence>MQAPQATDGFDERLRQRMASPSPRPLETIPKDPALRPDGRIPNTPLAASTISFLLGGTFALGGLTFLIGGFDDVWWATPQLCFYVAAWSFFHWAEFAVTAGWNPEKCSVGSFLLENGALYHIAHSVAVLEYLLTLYFKPSIKEHPNISTFGVTLAVAGQILRSLAMINAGSNFSHIVAYRKLNTHVLVTSGIYAWLRHPSYTGFFYWALGLQLVLQNPVSFAIFVAVLWRFFYHRIKGEEISLVRFFGNDYVQYRNRVGTWIPFIR</sequence>
<name>A0A8E2AYK3_9APHY</name>
<dbReference type="GO" id="GO:0005789">
    <property type="term" value="C:endoplasmic reticulum membrane"/>
    <property type="evidence" value="ECO:0007669"/>
    <property type="project" value="UniProtKB-SubCell"/>
</dbReference>
<dbReference type="EC" id="2.1.1.100" evidence="3 10"/>
<organism evidence="12 13">
    <name type="scientific">Obba rivulosa</name>
    <dbReference type="NCBI Taxonomy" id="1052685"/>
    <lineage>
        <taxon>Eukaryota</taxon>
        <taxon>Fungi</taxon>
        <taxon>Dikarya</taxon>
        <taxon>Basidiomycota</taxon>
        <taxon>Agaricomycotina</taxon>
        <taxon>Agaricomycetes</taxon>
        <taxon>Polyporales</taxon>
        <taxon>Gelatoporiaceae</taxon>
        <taxon>Obba</taxon>
    </lineage>
</organism>
<comment type="subcellular location">
    <subcellularLocation>
        <location evidence="10">Endoplasmic reticulum membrane</location>
        <topology evidence="10">Multi-pass membrane protein</topology>
    </subcellularLocation>
    <subcellularLocation>
        <location evidence="1">Membrane</location>
        <topology evidence="1">Multi-pass membrane protein</topology>
    </subcellularLocation>
</comment>
<keyword evidence="9 10" id="KW-0472">Membrane</keyword>
<feature type="transmembrane region" description="Helical" evidence="10">
    <location>
        <begin position="204"/>
        <end position="229"/>
    </location>
</feature>
<keyword evidence="10" id="KW-0256">Endoplasmic reticulum</keyword>
<evidence type="ECO:0000256" key="1">
    <source>
        <dbReference type="ARBA" id="ARBA00004141"/>
    </source>
</evidence>